<feature type="signal peptide" evidence="2">
    <location>
        <begin position="1"/>
        <end position="23"/>
    </location>
</feature>
<dbReference type="InterPro" id="IPR014044">
    <property type="entry name" value="CAP_dom"/>
</dbReference>
<dbReference type="CDD" id="cd05379">
    <property type="entry name" value="CAP_bacterial"/>
    <property type="match status" value="1"/>
</dbReference>
<evidence type="ECO:0000313" key="4">
    <source>
        <dbReference type="EMBL" id="MFC4631356.1"/>
    </source>
</evidence>
<feature type="region of interest" description="Disordered" evidence="1">
    <location>
        <begin position="27"/>
        <end position="48"/>
    </location>
</feature>
<reference evidence="5" key="1">
    <citation type="journal article" date="2019" name="Int. J. Syst. Evol. Microbiol.">
        <title>The Global Catalogue of Microorganisms (GCM) 10K type strain sequencing project: providing services to taxonomists for standard genome sequencing and annotation.</title>
        <authorList>
            <consortium name="The Broad Institute Genomics Platform"/>
            <consortium name="The Broad Institute Genome Sequencing Center for Infectious Disease"/>
            <person name="Wu L."/>
            <person name="Ma J."/>
        </authorList>
    </citation>
    <scope>NUCLEOTIDE SEQUENCE [LARGE SCALE GENOMIC DNA]</scope>
    <source>
        <strain evidence="5">CCUG 42722</strain>
    </source>
</reference>
<sequence>MLRALTRLAIPLLLATALLTACGAGPSGDPRGVEATPGPSPTWTPSGSVDLADPEQYAAALEEGVNAARAQRDVPPVEHDECLAAVAVERAGALIGAPKLVHAPLEPVQETCPGSAFAAENLSRTDQPPQDVVQAWIDSPSHRENLVDPELLRGAIGCVRAGGTPAMPLLTCSHVFLG</sequence>
<dbReference type="RefSeq" id="WP_377140500.1">
    <property type="nucleotide sequence ID" value="NZ_JBHSFI010000008.1"/>
</dbReference>
<accession>A0ABV9HP48</accession>
<keyword evidence="2" id="KW-0732">Signal</keyword>
<evidence type="ECO:0000259" key="3">
    <source>
        <dbReference type="Pfam" id="PF00188"/>
    </source>
</evidence>
<dbReference type="Pfam" id="PF00188">
    <property type="entry name" value="CAP"/>
    <property type="match status" value="1"/>
</dbReference>
<name>A0ABV9HP48_9MICO</name>
<keyword evidence="5" id="KW-1185">Reference proteome</keyword>
<protein>
    <submittedName>
        <fullName evidence="4">CAP domain-containing protein</fullName>
    </submittedName>
</protein>
<evidence type="ECO:0000256" key="2">
    <source>
        <dbReference type="SAM" id="SignalP"/>
    </source>
</evidence>
<dbReference type="InterPro" id="IPR035940">
    <property type="entry name" value="CAP_sf"/>
</dbReference>
<evidence type="ECO:0000256" key="1">
    <source>
        <dbReference type="SAM" id="MobiDB-lite"/>
    </source>
</evidence>
<comment type="caution">
    <text evidence="4">The sequence shown here is derived from an EMBL/GenBank/DDBJ whole genome shotgun (WGS) entry which is preliminary data.</text>
</comment>
<dbReference type="EMBL" id="JBHSFI010000008">
    <property type="protein sequence ID" value="MFC4631356.1"/>
    <property type="molecule type" value="Genomic_DNA"/>
</dbReference>
<feature type="chain" id="PRO_5045417107" evidence="2">
    <location>
        <begin position="24"/>
        <end position="178"/>
    </location>
</feature>
<gene>
    <name evidence="4" type="ORF">ACFO6V_24130</name>
</gene>
<dbReference type="SUPFAM" id="SSF55797">
    <property type="entry name" value="PR-1-like"/>
    <property type="match status" value="1"/>
</dbReference>
<proteinExistence type="predicted"/>
<dbReference type="PROSITE" id="PS51257">
    <property type="entry name" value="PROKAR_LIPOPROTEIN"/>
    <property type="match status" value="1"/>
</dbReference>
<feature type="domain" description="SCP" evidence="3">
    <location>
        <begin position="65"/>
        <end position="164"/>
    </location>
</feature>
<dbReference type="Gene3D" id="3.40.33.10">
    <property type="entry name" value="CAP"/>
    <property type="match status" value="1"/>
</dbReference>
<evidence type="ECO:0000313" key="5">
    <source>
        <dbReference type="Proteomes" id="UP001596011"/>
    </source>
</evidence>
<dbReference type="Proteomes" id="UP001596011">
    <property type="component" value="Unassembled WGS sequence"/>
</dbReference>
<organism evidence="4 5">
    <name type="scientific">Promicromonospora alba</name>
    <dbReference type="NCBI Taxonomy" id="1616110"/>
    <lineage>
        <taxon>Bacteria</taxon>
        <taxon>Bacillati</taxon>
        <taxon>Actinomycetota</taxon>
        <taxon>Actinomycetes</taxon>
        <taxon>Micrococcales</taxon>
        <taxon>Promicromonosporaceae</taxon>
        <taxon>Promicromonospora</taxon>
    </lineage>
</organism>